<organism evidence="2 3">
    <name type="scientific">Mesorhizobium prunaredense</name>
    <dbReference type="NCBI Taxonomy" id="1631249"/>
    <lineage>
        <taxon>Bacteria</taxon>
        <taxon>Pseudomonadati</taxon>
        <taxon>Pseudomonadota</taxon>
        <taxon>Alphaproteobacteria</taxon>
        <taxon>Hyphomicrobiales</taxon>
        <taxon>Phyllobacteriaceae</taxon>
        <taxon>Mesorhizobium</taxon>
    </lineage>
</organism>
<dbReference type="AlphaFoldDB" id="A0A1R3VIG9"/>
<evidence type="ECO:0000256" key="1">
    <source>
        <dbReference type="SAM" id="MobiDB-lite"/>
    </source>
</evidence>
<dbReference type="Proteomes" id="UP000188388">
    <property type="component" value="Unassembled WGS sequence"/>
</dbReference>
<reference evidence="3" key="1">
    <citation type="submission" date="2017-01" db="EMBL/GenBank/DDBJ databases">
        <authorList>
            <person name="Brunel B."/>
        </authorList>
    </citation>
    <scope>NUCLEOTIDE SEQUENCE [LARGE SCALE GENOMIC DNA]</scope>
</reference>
<sequence length="87" mass="9605">MLGIPVSVLARQRDETASVQRRSIFAAEVEEVTLQNRDAAALPPHEWPGSRAVSGDVVLGEKGLAGNRRDFDTDDPESVRSQPRHVW</sequence>
<evidence type="ECO:0000313" key="2">
    <source>
        <dbReference type="EMBL" id="SIT58663.1"/>
    </source>
</evidence>
<dbReference type="STRING" id="1631249.BQ8794_550006"/>
<protein>
    <recommendedName>
        <fullName evidence="4">Transposase</fullName>
    </recommendedName>
</protein>
<dbReference type="EMBL" id="FTPD01000051">
    <property type="protein sequence ID" value="SIT58663.1"/>
    <property type="molecule type" value="Genomic_DNA"/>
</dbReference>
<gene>
    <name evidence="2" type="ORF">BQ8794_550006</name>
</gene>
<evidence type="ECO:0008006" key="4">
    <source>
        <dbReference type="Google" id="ProtNLM"/>
    </source>
</evidence>
<proteinExistence type="predicted"/>
<feature type="region of interest" description="Disordered" evidence="1">
    <location>
        <begin position="64"/>
        <end position="87"/>
    </location>
</feature>
<evidence type="ECO:0000313" key="3">
    <source>
        <dbReference type="Proteomes" id="UP000188388"/>
    </source>
</evidence>
<keyword evidence="3" id="KW-1185">Reference proteome</keyword>
<name>A0A1R3VIG9_9HYPH</name>
<accession>A0A1R3VIG9</accession>